<keyword evidence="3" id="KW-1185">Reference proteome</keyword>
<evidence type="ECO:0000259" key="1">
    <source>
        <dbReference type="SMART" id="SM00245"/>
    </source>
</evidence>
<dbReference type="STRING" id="1232681.ADIS_3097"/>
<gene>
    <name evidence="2" type="ORF">ADIS_3097</name>
</gene>
<dbReference type="RefSeq" id="WP_010855231.1">
    <property type="nucleotide sequence ID" value="NZ_AQHR01000085.1"/>
</dbReference>
<proteinExistence type="predicted"/>
<dbReference type="Proteomes" id="UP000013909">
    <property type="component" value="Unassembled WGS sequence"/>
</dbReference>
<dbReference type="SUPFAM" id="SSF52096">
    <property type="entry name" value="ClpP/crotonase"/>
    <property type="match status" value="1"/>
</dbReference>
<dbReference type="GO" id="GO:0006508">
    <property type="term" value="P:proteolysis"/>
    <property type="evidence" value="ECO:0007669"/>
    <property type="project" value="UniProtKB-KW"/>
</dbReference>
<protein>
    <submittedName>
        <fullName evidence="2">Carboxyl-terminal protease-related protein</fullName>
    </submittedName>
</protein>
<dbReference type="PANTHER" id="PTHR11261:SF3">
    <property type="entry name" value="RETINOL-BINDING PROTEIN 3"/>
    <property type="match status" value="1"/>
</dbReference>
<dbReference type="EMBL" id="AQHR01000085">
    <property type="protein sequence ID" value="EON76647.1"/>
    <property type="molecule type" value="Genomic_DNA"/>
</dbReference>
<dbReference type="PROSITE" id="PS51257">
    <property type="entry name" value="PROKAR_LIPOPROTEIN"/>
    <property type="match status" value="1"/>
</dbReference>
<dbReference type="InterPro" id="IPR028204">
    <property type="entry name" value="Tricorn_C1"/>
</dbReference>
<dbReference type="Gene3D" id="3.90.226.10">
    <property type="entry name" value="2-enoyl-CoA Hydratase, Chain A, domain 1"/>
    <property type="match status" value="1"/>
</dbReference>
<dbReference type="PANTHER" id="PTHR11261">
    <property type="entry name" value="INTERPHOTORECEPTOR RETINOID-BINDING PROTEIN"/>
    <property type="match status" value="1"/>
</dbReference>
<dbReference type="InterPro" id="IPR029045">
    <property type="entry name" value="ClpP/crotonase-like_dom_sf"/>
</dbReference>
<evidence type="ECO:0000313" key="3">
    <source>
        <dbReference type="Proteomes" id="UP000013909"/>
    </source>
</evidence>
<accession>R7ZRF0</accession>
<keyword evidence="2" id="KW-0645">Protease</keyword>
<dbReference type="CDD" id="cd07563">
    <property type="entry name" value="Peptidase_S41_IRBP"/>
    <property type="match status" value="1"/>
</dbReference>
<dbReference type="OrthoDB" id="6397760at2"/>
<dbReference type="AlphaFoldDB" id="R7ZRF0"/>
<dbReference type="InterPro" id="IPR005151">
    <property type="entry name" value="Tail-specific_protease"/>
</dbReference>
<keyword evidence="2" id="KW-0378">Hydrolase</keyword>
<reference evidence="2 3" key="1">
    <citation type="submission" date="2013-02" db="EMBL/GenBank/DDBJ databases">
        <title>A novel strain isolated from Lonar lake, Maharashtra, India.</title>
        <authorList>
            <person name="Singh A."/>
        </authorList>
    </citation>
    <scope>NUCLEOTIDE SEQUENCE [LARGE SCALE GENOMIC DNA]</scope>
    <source>
        <strain evidence="2 3">AK24</strain>
    </source>
</reference>
<organism evidence="2 3">
    <name type="scientific">Lunatimonas lonarensis</name>
    <dbReference type="NCBI Taxonomy" id="1232681"/>
    <lineage>
        <taxon>Bacteria</taxon>
        <taxon>Pseudomonadati</taxon>
        <taxon>Bacteroidota</taxon>
        <taxon>Cytophagia</taxon>
        <taxon>Cytophagales</taxon>
        <taxon>Cyclobacteriaceae</taxon>
    </lineage>
</organism>
<feature type="domain" description="Tail specific protease" evidence="1">
    <location>
        <begin position="109"/>
        <end position="309"/>
    </location>
</feature>
<dbReference type="Pfam" id="PF03572">
    <property type="entry name" value="Peptidase_S41"/>
    <property type="match status" value="1"/>
</dbReference>
<evidence type="ECO:0000313" key="2">
    <source>
        <dbReference type="EMBL" id="EON76647.1"/>
    </source>
</evidence>
<dbReference type="Gene3D" id="3.30.750.44">
    <property type="match status" value="1"/>
</dbReference>
<sequence length="341" mass="38617">MRQQVVLSRLVGFFLALLAMSCEEIIAPRAPEASPRAAFEHLWSDVNNRYSFFDEKQIDWEAVRQQYSPLIHENMAPDALFDVLGDMLGELQDGHVNLLSTFNRSRNWSWFEGFPLFYDQQLIDDVYLGTTFRIIGPLHAQTVNNVLYVNYRSFERTLTPQHMDEIVRLMQFHEGLILDVRSNGGGNLQNALTIASRFIEEEVIYARQRFKTGPGRTDFTPWADMRISPHAGEKYLGKVAVLTNRRSFSTTTFFAQMMRALPQARLFGDQTGGGGGIPVYAELPNGWTYRFAGSQTINLDGMQLEHGVSADVLLTDPMDASPGKDHIIEASIIWLKQGSTD</sequence>
<name>R7ZRF0_9BACT</name>
<comment type="caution">
    <text evidence="2">The sequence shown here is derived from an EMBL/GenBank/DDBJ whole genome shotgun (WGS) entry which is preliminary data.</text>
</comment>
<dbReference type="Pfam" id="PF14684">
    <property type="entry name" value="Tricorn_C1"/>
    <property type="match status" value="1"/>
</dbReference>
<dbReference type="GO" id="GO:0008236">
    <property type="term" value="F:serine-type peptidase activity"/>
    <property type="evidence" value="ECO:0007669"/>
    <property type="project" value="InterPro"/>
</dbReference>
<dbReference type="SMART" id="SM00245">
    <property type="entry name" value="TSPc"/>
    <property type="match status" value="1"/>
</dbReference>